<comment type="caution">
    <text evidence="2">The sequence shown here is derived from an EMBL/GenBank/DDBJ whole genome shotgun (WGS) entry which is preliminary data.</text>
</comment>
<keyword evidence="3" id="KW-1185">Reference proteome</keyword>
<dbReference type="Proteomes" id="UP000823775">
    <property type="component" value="Unassembled WGS sequence"/>
</dbReference>
<dbReference type="EMBL" id="JACEIK010000917">
    <property type="protein sequence ID" value="MCD7463819.1"/>
    <property type="molecule type" value="Genomic_DNA"/>
</dbReference>
<evidence type="ECO:0000313" key="3">
    <source>
        <dbReference type="Proteomes" id="UP000823775"/>
    </source>
</evidence>
<protein>
    <submittedName>
        <fullName evidence="2">Uncharacterized protein</fullName>
    </submittedName>
</protein>
<proteinExistence type="predicted"/>
<evidence type="ECO:0000313" key="2">
    <source>
        <dbReference type="EMBL" id="MCD7463819.1"/>
    </source>
</evidence>
<gene>
    <name evidence="2" type="ORF">HAX54_051468</name>
</gene>
<organism evidence="2 3">
    <name type="scientific">Datura stramonium</name>
    <name type="common">Jimsonweed</name>
    <name type="synonym">Common thornapple</name>
    <dbReference type="NCBI Taxonomy" id="4076"/>
    <lineage>
        <taxon>Eukaryota</taxon>
        <taxon>Viridiplantae</taxon>
        <taxon>Streptophyta</taxon>
        <taxon>Embryophyta</taxon>
        <taxon>Tracheophyta</taxon>
        <taxon>Spermatophyta</taxon>
        <taxon>Magnoliopsida</taxon>
        <taxon>eudicotyledons</taxon>
        <taxon>Gunneridae</taxon>
        <taxon>Pentapetalae</taxon>
        <taxon>asterids</taxon>
        <taxon>lamiids</taxon>
        <taxon>Solanales</taxon>
        <taxon>Solanaceae</taxon>
        <taxon>Solanoideae</taxon>
        <taxon>Datureae</taxon>
        <taxon>Datura</taxon>
    </lineage>
</organism>
<feature type="region of interest" description="Disordered" evidence="1">
    <location>
        <begin position="65"/>
        <end position="93"/>
    </location>
</feature>
<evidence type="ECO:0000256" key="1">
    <source>
        <dbReference type="SAM" id="MobiDB-lite"/>
    </source>
</evidence>
<sequence length="141" mass="15484">MGVVSHHAKGLLMRVRGNNPVDVRDGTCHAGQSGCSGSCHAMPVPHSVHLRLQAMLHDRQCGTERIPNRHDESATADSVRYSGLPGTNHNSNFKRTPKILSECRGCISNMSSKWKKHFELNGIDENTIGALLDKMNTKINT</sequence>
<reference evidence="2 3" key="1">
    <citation type="journal article" date="2021" name="BMC Genomics">
        <title>Datura genome reveals duplications of psychoactive alkaloid biosynthetic genes and high mutation rate following tissue culture.</title>
        <authorList>
            <person name="Rajewski A."/>
            <person name="Carter-House D."/>
            <person name="Stajich J."/>
            <person name="Litt A."/>
        </authorList>
    </citation>
    <scope>NUCLEOTIDE SEQUENCE [LARGE SCALE GENOMIC DNA]</scope>
    <source>
        <strain evidence="2">AR-01</strain>
    </source>
</reference>
<name>A0ABS8SYI6_DATST</name>
<accession>A0ABS8SYI6</accession>